<dbReference type="AlphaFoldDB" id="A0AAE8SFR8"/>
<protein>
    <recommendedName>
        <fullName evidence="3">Endonuclease/exonuclease/phosphatase domain-containing protein</fullName>
    </recommendedName>
</protein>
<dbReference type="InterPro" id="IPR036691">
    <property type="entry name" value="Endo/exonu/phosph_ase_sf"/>
</dbReference>
<dbReference type="Gene3D" id="3.60.10.10">
    <property type="entry name" value="Endonuclease/exonuclease/phosphatase"/>
    <property type="match status" value="1"/>
</dbReference>
<name>A0AAE8SFR8_9HYPO</name>
<evidence type="ECO:0008006" key="3">
    <source>
        <dbReference type="Google" id="ProtNLM"/>
    </source>
</evidence>
<evidence type="ECO:0000313" key="1">
    <source>
        <dbReference type="EMBL" id="SPJ73891.1"/>
    </source>
</evidence>
<keyword evidence="2" id="KW-1185">Reference proteome</keyword>
<evidence type="ECO:0000313" key="2">
    <source>
        <dbReference type="Proteomes" id="UP001187734"/>
    </source>
</evidence>
<reference evidence="1" key="1">
    <citation type="submission" date="2018-03" db="EMBL/GenBank/DDBJ databases">
        <authorList>
            <person name="Guldener U."/>
        </authorList>
    </citation>
    <scope>NUCLEOTIDE SEQUENCE</scope>
</reference>
<organism evidence="1 2">
    <name type="scientific">Fusarium torulosum</name>
    <dbReference type="NCBI Taxonomy" id="33205"/>
    <lineage>
        <taxon>Eukaryota</taxon>
        <taxon>Fungi</taxon>
        <taxon>Dikarya</taxon>
        <taxon>Ascomycota</taxon>
        <taxon>Pezizomycotina</taxon>
        <taxon>Sordariomycetes</taxon>
        <taxon>Hypocreomycetidae</taxon>
        <taxon>Hypocreales</taxon>
        <taxon>Nectriaceae</taxon>
        <taxon>Fusarium</taxon>
    </lineage>
</organism>
<accession>A0AAE8SFR8</accession>
<gene>
    <name evidence="1" type="ORF">FTOL_03621</name>
</gene>
<dbReference type="Proteomes" id="UP001187734">
    <property type="component" value="Unassembled WGS sequence"/>
</dbReference>
<dbReference type="EMBL" id="ONZP01000107">
    <property type="protein sequence ID" value="SPJ73891.1"/>
    <property type="molecule type" value="Genomic_DNA"/>
</dbReference>
<sequence length="152" mass="17400">MLKGTTTFRRTNAYKHSIASCIDLTFASTALKSRILSWGINDKSRWDMSDHRPTRSVLDFQPFVDRTVRYNYFKNPPGAFKSMATARMEEMSTYVLLSHGKLGQAALNLIQSIEDHRDKCIPSRFANPPGKIRFSLDPNIRLEMQNEAITVE</sequence>
<comment type="caution">
    <text evidence="1">The sequence shown here is derived from an EMBL/GenBank/DDBJ whole genome shotgun (WGS) entry which is preliminary data.</text>
</comment>
<dbReference type="SUPFAM" id="SSF56219">
    <property type="entry name" value="DNase I-like"/>
    <property type="match status" value="1"/>
</dbReference>
<proteinExistence type="predicted"/>